<evidence type="ECO:0000256" key="1">
    <source>
        <dbReference type="SAM" id="MobiDB-lite"/>
    </source>
</evidence>
<accession>A0ABR5J406</accession>
<evidence type="ECO:0000313" key="4">
    <source>
        <dbReference type="Proteomes" id="UP000037020"/>
    </source>
</evidence>
<organism evidence="3 4">
    <name type="scientific">Streptomyces varsoviensis</name>
    <dbReference type="NCBI Taxonomy" id="67373"/>
    <lineage>
        <taxon>Bacteria</taxon>
        <taxon>Bacillati</taxon>
        <taxon>Actinomycetota</taxon>
        <taxon>Actinomycetes</taxon>
        <taxon>Kitasatosporales</taxon>
        <taxon>Streptomycetaceae</taxon>
        <taxon>Streptomyces</taxon>
    </lineage>
</organism>
<protein>
    <recommendedName>
        <fullName evidence="5">Integral membrane protein</fullName>
    </recommendedName>
</protein>
<keyword evidence="4" id="KW-1185">Reference proteome</keyword>
<evidence type="ECO:0000313" key="3">
    <source>
        <dbReference type="EMBL" id="KOG88101.1"/>
    </source>
</evidence>
<feature type="compositionally biased region" description="Basic and acidic residues" evidence="1">
    <location>
        <begin position="10"/>
        <end position="20"/>
    </location>
</feature>
<feature type="transmembrane region" description="Helical" evidence="2">
    <location>
        <begin position="27"/>
        <end position="45"/>
    </location>
</feature>
<reference evidence="3 4" key="1">
    <citation type="submission" date="2015-07" db="EMBL/GenBank/DDBJ databases">
        <authorList>
            <person name="Ju K.-S."/>
            <person name="Doroghazi J.R."/>
            <person name="Metcalf W.W."/>
        </authorList>
    </citation>
    <scope>NUCLEOTIDE SEQUENCE [LARGE SCALE GENOMIC DNA]</scope>
    <source>
        <strain evidence="3 4">NRRL B-3589</strain>
    </source>
</reference>
<evidence type="ECO:0008006" key="5">
    <source>
        <dbReference type="Google" id="ProtNLM"/>
    </source>
</evidence>
<dbReference type="Proteomes" id="UP000037020">
    <property type="component" value="Unassembled WGS sequence"/>
</dbReference>
<feature type="region of interest" description="Disordered" evidence="1">
    <location>
        <begin position="1"/>
        <end position="23"/>
    </location>
</feature>
<keyword evidence="2" id="KW-1133">Transmembrane helix</keyword>
<gene>
    <name evidence="3" type="ORF">ADK38_21660</name>
</gene>
<evidence type="ECO:0000256" key="2">
    <source>
        <dbReference type="SAM" id="Phobius"/>
    </source>
</evidence>
<keyword evidence="2" id="KW-0472">Membrane</keyword>
<keyword evidence="2" id="KW-0812">Transmembrane</keyword>
<feature type="transmembrane region" description="Helical" evidence="2">
    <location>
        <begin position="110"/>
        <end position="133"/>
    </location>
</feature>
<comment type="caution">
    <text evidence="3">The sequence shown here is derived from an EMBL/GenBank/DDBJ whole genome shotgun (WGS) entry which is preliminary data.</text>
</comment>
<feature type="transmembrane region" description="Helical" evidence="2">
    <location>
        <begin position="65"/>
        <end position="89"/>
    </location>
</feature>
<proteinExistence type="predicted"/>
<dbReference type="EMBL" id="LGUT01001850">
    <property type="protein sequence ID" value="KOG88101.1"/>
    <property type="molecule type" value="Genomic_DNA"/>
</dbReference>
<sequence length="267" mass="27925">MSDGSASAPVRERERERDARGGPGHTVLMAAVLALPAVKIAYTVGGGEAATEVLTGLEPGNWPDVLIGMLLSSPLFTAVLSVLVSRMVFAYFAAKGAVPRARSWAATLRALALASVNPLAVGIVMAVLFGPWWGTATGLTACLLRQGITIEYRTGRRGPGGRRRHPARASRTWGERFAGAEQGAALLLAALVLPVAAFASALDGTSWAPLVDCAVDTGHGGAPDRLIELARKGSGVVGWSLAHHEVVNGTACSVAETRVVHPPWWER</sequence>
<name>A0ABR5J406_9ACTN</name>